<sequence>MSLSAGQPHRSLYKGLSDNTRKCIITENKYIPEHKVLEIVTLPRVKSDLRSTWSWLRLLLFNRGVEPRLLQAKKLIAILAIVGQLNERSLNTLITKSLTDDDLPFVKDPTLQTRHGKTVTFPGWEEAITDSFLEKQCMIVAPILPFEDDCSIHIKLHELCALQLLMFNCENKGSTQFSRVYSAEIPSPAEGGKSRRVAVKHFPFRAKAYTYKHEKENLDKIKDVRNDHLIKNLASCDEIYCIFFPWAEHGDLKQYWEENFDRSLPIFIWALEQLAGLASALRDLHGVNCRHGDLKPSNIFYFKDGGGILKIADLGVSKVHSIATDQRKGETETKASTRAYEGPEAYEQTNAPRSRKYDCWSMACVILEFVIWLLYDQRALDGFHSSRDTLWNSFYRPKVPTTTSEDQKTDWWEKMERHPKVDEVINLLREDDRVKGTALEELINLVDSKILLIDPKSRLEAAKITEELQELVKRCKGGQTPWFNDVAAPSEVPAIFRQEAPKAPVTTYQ</sequence>
<dbReference type="SUPFAM" id="SSF56112">
    <property type="entry name" value="Protein kinase-like (PK-like)"/>
    <property type="match status" value="1"/>
</dbReference>
<reference evidence="2 3" key="1">
    <citation type="submission" date="2017-06" db="EMBL/GenBank/DDBJ databases">
        <title>Comparative genomic analysis of Ambrosia Fusariam Clade fungi.</title>
        <authorList>
            <person name="Stajich J.E."/>
            <person name="Carrillo J."/>
            <person name="Kijimoto T."/>
            <person name="Eskalen A."/>
            <person name="O'Donnell K."/>
            <person name="Kasson M."/>
        </authorList>
    </citation>
    <scope>NUCLEOTIDE SEQUENCE [LARGE SCALE GENOMIC DNA]</scope>
    <source>
        <strain evidence="2 3">NRRL62606</strain>
    </source>
</reference>
<dbReference type="InterPro" id="IPR008271">
    <property type="entry name" value="Ser/Thr_kinase_AS"/>
</dbReference>
<name>A0A428PLR1_9HYPO</name>
<dbReference type="PANTHER" id="PTHR24359:SF1">
    <property type="entry name" value="INHIBITOR OF NUCLEAR FACTOR KAPPA-B KINASE EPSILON SUBUNIT HOMOLOG 1-RELATED"/>
    <property type="match status" value="1"/>
</dbReference>
<dbReference type="PANTHER" id="PTHR24359">
    <property type="entry name" value="SERINE/THREONINE-PROTEIN KINASE SBK1"/>
    <property type="match status" value="1"/>
</dbReference>
<feature type="domain" description="Protein kinase" evidence="1">
    <location>
        <begin position="166"/>
        <end position="483"/>
    </location>
</feature>
<proteinExistence type="predicted"/>
<dbReference type="Proteomes" id="UP000287972">
    <property type="component" value="Unassembled WGS sequence"/>
</dbReference>
<dbReference type="Pfam" id="PF00069">
    <property type="entry name" value="Pkinase"/>
    <property type="match status" value="1"/>
</dbReference>
<dbReference type="InterPro" id="IPR011009">
    <property type="entry name" value="Kinase-like_dom_sf"/>
</dbReference>
<organism evidence="2 3">
    <name type="scientific">Fusarium floridanum</name>
    <dbReference type="NCBI Taxonomy" id="1325733"/>
    <lineage>
        <taxon>Eukaryota</taxon>
        <taxon>Fungi</taxon>
        <taxon>Dikarya</taxon>
        <taxon>Ascomycota</taxon>
        <taxon>Pezizomycotina</taxon>
        <taxon>Sordariomycetes</taxon>
        <taxon>Hypocreomycetidae</taxon>
        <taxon>Hypocreales</taxon>
        <taxon>Nectriaceae</taxon>
        <taxon>Fusarium</taxon>
        <taxon>Fusarium solani species complex</taxon>
    </lineage>
</organism>
<dbReference type="CDD" id="cd00180">
    <property type="entry name" value="PKc"/>
    <property type="match status" value="1"/>
</dbReference>
<keyword evidence="3" id="KW-1185">Reference proteome</keyword>
<evidence type="ECO:0000313" key="2">
    <source>
        <dbReference type="EMBL" id="RSL53979.1"/>
    </source>
</evidence>
<dbReference type="EMBL" id="NKCL01000721">
    <property type="protein sequence ID" value="RSL53979.1"/>
    <property type="molecule type" value="Genomic_DNA"/>
</dbReference>
<accession>A0A428PLR1</accession>
<dbReference type="GO" id="GO:0005524">
    <property type="term" value="F:ATP binding"/>
    <property type="evidence" value="ECO:0007669"/>
    <property type="project" value="InterPro"/>
</dbReference>
<protein>
    <recommendedName>
        <fullName evidence="1">Protein kinase domain-containing protein</fullName>
    </recommendedName>
</protein>
<dbReference type="SMART" id="SM00220">
    <property type="entry name" value="S_TKc"/>
    <property type="match status" value="1"/>
</dbReference>
<dbReference type="PROSITE" id="PS50011">
    <property type="entry name" value="PROTEIN_KINASE_DOM"/>
    <property type="match status" value="1"/>
</dbReference>
<gene>
    <name evidence="2" type="ORF">CEP51_014789</name>
</gene>
<dbReference type="InterPro" id="IPR000719">
    <property type="entry name" value="Prot_kinase_dom"/>
</dbReference>
<evidence type="ECO:0000259" key="1">
    <source>
        <dbReference type="PROSITE" id="PS50011"/>
    </source>
</evidence>
<dbReference type="Gene3D" id="1.10.510.10">
    <property type="entry name" value="Transferase(Phosphotransferase) domain 1"/>
    <property type="match status" value="1"/>
</dbReference>
<dbReference type="AlphaFoldDB" id="A0A428PLR1"/>
<evidence type="ECO:0000313" key="3">
    <source>
        <dbReference type="Proteomes" id="UP000287972"/>
    </source>
</evidence>
<comment type="caution">
    <text evidence="2">The sequence shown here is derived from an EMBL/GenBank/DDBJ whole genome shotgun (WGS) entry which is preliminary data.</text>
</comment>
<dbReference type="GO" id="GO:0004674">
    <property type="term" value="F:protein serine/threonine kinase activity"/>
    <property type="evidence" value="ECO:0007669"/>
    <property type="project" value="TreeGrafter"/>
</dbReference>
<dbReference type="PROSITE" id="PS00108">
    <property type="entry name" value="PROTEIN_KINASE_ST"/>
    <property type="match status" value="1"/>
</dbReference>